<evidence type="ECO:0000256" key="2">
    <source>
        <dbReference type="SAM" id="MobiDB-lite"/>
    </source>
</evidence>
<organism evidence="3 4">
    <name type="scientific">Periconia macrospinosa</name>
    <dbReference type="NCBI Taxonomy" id="97972"/>
    <lineage>
        <taxon>Eukaryota</taxon>
        <taxon>Fungi</taxon>
        <taxon>Dikarya</taxon>
        <taxon>Ascomycota</taxon>
        <taxon>Pezizomycotina</taxon>
        <taxon>Dothideomycetes</taxon>
        <taxon>Pleosporomycetidae</taxon>
        <taxon>Pleosporales</taxon>
        <taxon>Massarineae</taxon>
        <taxon>Periconiaceae</taxon>
        <taxon>Periconia</taxon>
    </lineage>
</organism>
<sequence>MTHIMDRRASHSWNDRSYLRQTGQSMIRPKPEKDPDRFRQPRGHFVDQVDLPPGVGVRPGDKICPHCLEPYDIGHTSWKTCRSRCGCCKTYDHQGKYCGQRWVSWSFYTGTLLREPCHDENVQIRPTEDEVKRLVAAGHTWAREILPSETTKMLKIRAQDERILYNSEHTVKRQVNDAAVVPARTAHLEAMNQLLREKSDATASELKDVKAKFNQEKQNLVAEIGRLHERLQRAEENAGHAAAEKVTTHNGQHLSKETRTLIYYYRSKAESAEEKAKEAEKRANEANTLLEKVRKRIKEMGLFDRVWNHLVKD</sequence>
<gene>
    <name evidence="3" type="ORF">DM02DRAFT_730992</name>
</gene>
<protein>
    <submittedName>
        <fullName evidence="3">Uncharacterized protein</fullName>
    </submittedName>
</protein>
<dbReference type="Proteomes" id="UP000244855">
    <property type="component" value="Unassembled WGS sequence"/>
</dbReference>
<feature type="coiled-coil region" evidence="1">
    <location>
        <begin position="203"/>
        <end position="296"/>
    </location>
</feature>
<dbReference type="EMBL" id="KZ805455">
    <property type="protein sequence ID" value="PVH96776.1"/>
    <property type="molecule type" value="Genomic_DNA"/>
</dbReference>
<evidence type="ECO:0000256" key="1">
    <source>
        <dbReference type="SAM" id="Coils"/>
    </source>
</evidence>
<dbReference type="AlphaFoldDB" id="A0A2V1DF49"/>
<keyword evidence="1" id="KW-0175">Coiled coil</keyword>
<keyword evidence="4" id="KW-1185">Reference proteome</keyword>
<feature type="compositionally biased region" description="Basic and acidic residues" evidence="2">
    <location>
        <begin position="29"/>
        <end position="44"/>
    </location>
</feature>
<evidence type="ECO:0000313" key="3">
    <source>
        <dbReference type="EMBL" id="PVH96776.1"/>
    </source>
</evidence>
<reference evidence="3 4" key="1">
    <citation type="journal article" date="2018" name="Sci. Rep.">
        <title>Comparative genomics provides insights into the lifestyle and reveals functional heterogeneity of dark septate endophytic fungi.</title>
        <authorList>
            <person name="Knapp D.G."/>
            <person name="Nemeth J.B."/>
            <person name="Barry K."/>
            <person name="Hainaut M."/>
            <person name="Henrissat B."/>
            <person name="Johnson J."/>
            <person name="Kuo A."/>
            <person name="Lim J.H.P."/>
            <person name="Lipzen A."/>
            <person name="Nolan M."/>
            <person name="Ohm R.A."/>
            <person name="Tamas L."/>
            <person name="Grigoriev I.V."/>
            <person name="Spatafora J.W."/>
            <person name="Nagy L.G."/>
            <person name="Kovacs G.M."/>
        </authorList>
    </citation>
    <scope>NUCLEOTIDE SEQUENCE [LARGE SCALE GENOMIC DNA]</scope>
    <source>
        <strain evidence="3 4">DSE2036</strain>
    </source>
</reference>
<accession>A0A2V1DF49</accession>
<proteinExistence type="predicted"/>
<feature type="region of interest" description="Disordered" evidence="2">
    <location>
        <begin position="20"/>
        <end position="44"/>
    </location>
</feature>
<name>A0A2V1DF49_9PLEO</name>
<evidence type="ECO:0000313" key="4">
    <source>
        <dbReference type="Proteomes" id="UP000244855"/>
    </source>
</evidence>